<name>A0A932CMI9_UNCTE</name>
<accession>A0A932CMI9</accession>
<organism evidence="2 3">
    <name type="scientific">Tectimicrobiota bacterium</name>
    <dbReference type="NCBI Taxonomy" id="2528274"/>
    <lineage>
        <taxon>Bacteria</taxon>
        <taxon>Pseudomonadati</taxon>
        <taxon>Nitrospinota/Tectimicrobiota group</taxon>
        <taxon>Candidatus Tectimicrobiota</taxon>
    </lineage>
</organism>
<reference evidence="2" key="1">
    <citation type="submission" date="2020-07" db="EMBL/GenBank/DDBJ databases">
        <title>Huge and variable diversity of episymbiotic CPR bacteria and DPANN archaea in groundwater ecosystems.</title>
        <authorList>
            <person name="He C.Y."/>
            <person name="Keren R."/>
            <person name="Whittaker M."/>
            <person name="Farag I.F."/>
            <person name="Doudna J."/>
            <person name="Cate J.H.D."/>
            <person name="Banfield J.F."/>
        </authorList>
    </citation>
    <scope>NUCLEOTIDE SEQUENCE</scope>
    <source>
        <strain evidence="2">NC_groundwater_672_Ag_B-0.1um_62_36</strain>
    </source>
</reference>
<evidence type="ECO:0000256" key="1">
    <source>
        <dbReference type="SAM" id="MobiDB-lite"/>
    </source>
</evidence>
<evidence type="ECO:0000313" key="3">
    <source>
        <dbReference type="Proteomes" id="UP000769766"/>
    </source>
</evidence>
<dbReference type="AlphaFoldDB" id="A0A932CMI9"/>
<protein>
    <submittedName>
        <fullName evidence="2">Uncharacterized protein</fullName>
    </submittedName>
</protein>
<dbReference type="EMBL" id="JACPRF010000100">
    <property type="protein sequence ID" value="MBI2875889.1"/>
    <property type="molecule type" value="Genomic_DNA"/>
</dbReference>
<comment type="caution">
    <text evidence="2">The sequence shown here is derived from an EMBL/GenBank/DDBJ whole genome shotgun (WGS) entry which is preliminary data.</text>
</comment>
<feature type="compositionally biased region" description="Polar residues" evidence="1">
    <location>
        <begin position="82"/>
        <end position="91"/>
    </location>
</feature>
<evidence type="ECO:0000313" key="2">
    <source>
        <dbReference type="EMBL" id="MBI2875889.1"/>
    </source>
</evidence>
<sequence>MPAYRGIVKDNVVVLPEGVHLDEGLIVEVRIPPVEANPSGPDHPEDRFKQRLVELGLLKEIKIPSVVPGGDRTPIQVKGKPLSQTIIEERR</sequence>
<dbReference type="Proteomes" id="UP000769766">
    <property type="component" value="Unassembled WGS sequence"/>
</dbReference>
<feature type="region of interest" description="Disordered" evidence="1">
    <location>
        <begin position="70"/>
        <end position="91"/>
    </location>
</feature>
<gene>
    <name evidence="2" type="ORF">HYY20_03305</name>
</gene>
<proteinExistence type="predicted"/>